<dbReference type="InterPro" id="IPR050194">
    <property type="entry name" value="Glycosyltransferase_grp1"/>
</dbReference>
<dbReference type="Pfam" id="PF13439">
    <property type="entry name" value="Glyco_transf_4"/>
    <property type="match status" value="1"/>
</dbReference>
<dbReference type="PANTHER" id="PTHR45947">
    <property type="entry name" value="SULFOQUINOVOSYL TRANSFERASE SQD2"/>
    <property type="match status" value="1"/>
</dbReference>
<evidence type="ECO:0000259" key="2">
    <source>
        <dbReference type="Pfam" id="PF13439"/>
    </source>
</evidence>
<dbReference type="AlphaFoldDB" id="A0A2M6WQ45"/>
<feature type="domain" description="Glycosyltransferase subfamily 4-like N-terminal" evidence="2">
    <location>
        <begin position="16"/>
        <end position="200"/>
    </location>
</feature>
<evidence type="ECO:0000313" key="4">
    <source>
        <dbReference type="Proteomes" id="UP000228900"/>
    </source>
</evidence>
<feature type="domain" description="Glycosyl transferase family 1" evidence="1">
    <location>
        <begin position="206"/>
        <end position="346"/>
    </location>
</feature>
<evidence type="ECO:0000313" key="3">
    <source>
        <dbReference type="EMBL" id="PIT94854.1"/>
    </source>
</evidence>
<dbReference type="InterPro" id="IPR028098">
    <property type="entry name" value="Glyco_trans_4-like_N"/>
</dbReference>
<dbReference type="InterPro" id="IPR001296">
    <property type="entry name" value="Glyco_trans_1"/>
</dbReference>
<gene>
    <name evidence="3" type="ORF">COT98_01990</name>
</gene>
<dbReference type="PANTHER" id="PTHR45947:SF3">
    <property type="entry name" value="SULFOQUINOVOSYL TRANSFERASE SQD2"/>
    <property type="match status" value="1"/>
</dbReference>
<sequence>MKIVILNSLYPPYHRGGAEMIASIMVSDLEKLGHEVFVISTSPQPTYSENNVYYLESKYYHLNQLPIFLRLFWQINNLFNYQQNNRVSKIIHKEKPDLIITHNLMGLGLQLPKLFKERRIKHIHIIHDIQLLHPSGLMFYQHEGIINSFFARQYQQLTRKLMGSPDVVICPSEWLLKLHIKNNFFSKSITKTIPNPVKTNYLASHQARDKREFLAVGLVSKSKGTNTLIKAFNALPDLRLTIVGDGDYLDEAKKSAKQNITFLGRLENKKIQELMLQSSALIVPSPCYENSPTVIYEAIGSKLPIIGSNLAGIAELINHYGGLLFEPGNNTDLIQKIQYFLNNYETINQDFPKEPLPPDDYAMQIIYLAKNTR</sequence>
<dbReference type="Proteomes" id="UP000228900">
    <property type="component" value="Unassembled WGS sequence"/>
</dbReference>
<dbReference type="EMBL" id="PFAQ01000033">
    <property type="protein sequence ID" value="PIT94854.1"/>
    <property type="molecule type" value="Genomic_DNA"/>
</dbReference>
<reference evidence="4" key="1">
    <citation type="submission" date="2017-09" db="EMBL/GenBank/DDBJ databases">
        <title>Depth-based differentiation of microbial function through sediment-hosted aquifers and enrichment of novel symbionts in the deep terrestrial subsurface.</title>
        <authorList>
            <person name="Probst A.J."/>
            <person name="Ladd B."/>
            <person name="Jarett J.K."/>
            <person name="Geller-Mcgrath D.E."/>
            <person name="Sieber C.M.K."/>
            <person name="Emerson J.B."/>
            <person name="Anantharaman K."/>
            <person name="Thomas B.C."/>
            <person name="Malmstrom R."/>
            <person name="Stieglmeier M."/>
            <person name="Klingl A."/>
            <person name="Woyke T."/>
            <person name="Ryan C.M."/>
            <person name="Banfield J.F."/>
        </authorList>
    </citation>
    <scope>NUCLEOTIDE SEQUENCE [LARGE SCALE GENOMIC DNA]</scope>
</reference>
<accession>A0A2M6WQ45</accession>
<organism evidence="3 4">
    <name type="scientific">Candidatus Falkowbacteria bacterium CG10_big_fil_rev_8_21_14_0_10_39_9</name>
    <dbReference type="NCBI Taxonomy" id="1974566"/>
    <lineage>
        <taxon>Bacteria</taxon>
        <taxon>Candidatus Falkowiibacteriota</taxon>
    </lineage>
</organism>
<proteinExistence type="predicted"/>
<comment type="caution">
    <text evidence="3">The sequence shown here is derived from an EMBL/GenBank/DDBJ whole genome shotgun (WGS) entry which is preliminary data.</text>
</comment>
<evidence type="ECO:0008006" key="5">
    <source>
        <dbReference type="Google" id="ProtNLM"/>
    </source>
</evidence>
<name>A0A2M6WQ45_9BACT</name>
<dbReference type="Pfam" id="PF00534">
    <property type="entry name" value="Glycos_transf_1"/>
    <property type="match status" value="1"/>
</dbReference>
<dbReference type="GO" id="GO:0016757">
    <property type="term" value="F:glycosyltransferase activity"/>
    <property type="evidence" value="ECO:0007669"/>
    <property type="project" value="InterPro"/>
</dbReference>
<evidence type="ECO:0000259" key="1">
    <source>
        <dbReference type="Pfam" id="PF00534"/>
    </source>
</evidence>
<dbReference type="Gene3D" id="3.40.50.2000">
    <property type="entry name" value="Glycogen Phosphorylase B"/>
    <property type="match status" value="2"/>
</dbReference>
<protein>
    <recommendedName>
        <fullName evidence="5">Glycosyltransferase subfamily 4-like N-terminal domain-containing protein</fullName>
    </recommendedName>
</protein>
<dbReference type="SUPFAM" id="SSF53756">
    <property type="entry name" value="UDP-Glycosyltransferase/glycogen phosphorylase"/>
    <property type="match status" value="1"/>
</dbReference>